<keyword evidence="2" id="KW-1185">Reference proteome</keyword>
<reference evidence="1 2" key="1">
    <citation type="submission" date="2022-08" db="EMBL/GenBank/DDBJ databases">
        <title>Proteogenomics of the novel Dehalobacterium formicoaceticum strain EZ94 highlights a key role of methyltransferases during anaerobic dichloromethane degradation.</title>
        <authorList>
            <person name="Wasmund K."/>
        </authorList>
    </citation>
    <scope>NUCLEOTIDE SEQUENCE [LARGE SCALE GENOMIC DNA]</scope>
    <source>
        <strain evidence="1 2">EZ94</strain>
    </source>
</reference>
<dbReference type="RefSeq" id="WP_257913739.1">
    <property type="nucleotide sequence ID" value="NZ_JANPWE010000006.1"/>
</dbReference>
<evidence type="ECO:0000313" key="1">
    <source>
        <dbReference type="EMBL" id="MCR6546226.1"/>
    </source>
</evidence>
<dbReference type="Gene3D" id="3.10.450.50">
    <property type="match status" value="1"/>
</dbReference>
<name>A0ABT1Y6Y0_9FIRM</name>
<dbReference type="Pfam" id="PF17117">
    <property type="entry name" value="DUF5104"/>
    <property type="match status" value="1"/>
</dbReference>
<proteinExistence type="predicted"/>
<dbReference type="EMBL" id="JANPWE010000006">
    <property type="protein sequence ID" value="MCR6546226.1"/>
    <property type="molecule type" value="Genomic_DNA"/>
</dbReference>
<dbReference type="Proteomes" id="UP001524944">
    <property type="component" value="Unassembled WGS sequence"/>
</dbReference>
<accession>A0ABT1Y6Y0</accession>
<evidence type="ECO:0000313" key="2">
    <source>
        <dbReference type="Proteomes" id="UP001524944"/>
    </source>
</evidence>
<gene>
    <name evidence="1" type="ORF">NVS47_12010</name>
</gene>
<sequence length="155" mass="17915">MLNKNNDGKNADFRLEQVIETIKSKDKEAIKALFSNKALDEAENFDENADYLFSFIQGDIDSWEELGGPTVFDSNDNGHKKKEVSSYYYVNTDKERYFFLLDDCTVDTDQPDNVGLYLLLVVKAEDREKIYDGDQKIIYDGYKRLTHAGIYIPLK</sequence>
<organism evidence="1 2">
    <name type="scientific">Dehalobacterium formicoaceticum</name>
    <dbReference type="NCBI Taxonomy" id="51515"/>
    <lineage>
        <taxon>Bacteria</taxon>
        <taxon>Bacillati</taxon>
        <taxon>Bacillota</taxon>
        <taxon>Clostridia</taxon>
        <taxon>Eubacteriales</taxon>
        <taxon>Peptococcaceae</taxon>
        <taxon>Dehalobacterium</taxon>
    </lineage>
</organism>
<protein>
    <submittedName>
        <fullName evidence="1">DUF5104 domain-containing protein</fullName>
    </submittedName>
</protein>
<dbReference type="InterPro" id="IPR031344">
    <property type="entry name" value="DUF5104"/>
</dbReference>
<comment type="caution">
    <text evidence="1">The sequence shown here is derived from an EMBL/GenBank/DDBJ whole genome shotgun (WGS) entry which is preliminary data.</text>
</comment>